<comment type="caution">
    <text evidence="3">The sequence shown here is derived from an EMBL/GenBank/DDBJ whole genome shotgun (WGS) entry which is preliminary data.</text>
</comment>
<evidence type="ECO:0000313" key="3">
    <source>
        <dbReference type="EMBL" id="GAA1801740.1"/>
    </source>
</evidence>
<comment type="subcellular location">
    <subcellularLocation>
        <location evidence="1">Cell envelope</location>
    </subcellularLocation>
</comment>
<evidence type="ECO:0000256" key="1">
    <source>
        <dbReference type="ARBA" id="ARBA00004196"/>
    </source>
</evidence>
<gene>
    <name evidence="3" type="ORF">GCM10009811_26900</name>
</gene>
<dbReference type="InterPro" id="IPR042229">
    <property type="entry name" value="Listeria/Bacterioides_rpt_sf"/>
</dbReference>
<dbReference type="InterPro" id="IPR013378">
    <property type="entry name" value="InlB-like_B-rpt"/>
</dbReference>
<accession>A0ABP4Y2I1</accession>
<dbReference type="EMBL" id="BAAAPO010000042">
    <property type="protein sequence ID" value="GAA1801740.1"/>
    <property type="molecule type" value="Genomic_DNA"/>
</dbReference>
<protein>
    <submittedName>
        <fullName evidence="3">Uncharacterized protein</fullName>
    </submittedName>
</protein>
<dbReference type="NCBIfam" id="TIGR02543">
    <property type="entry name" value="List_Bact_rpt"/>
    <property type="match status" value="1"/>
</dbReference>
<name>A0ABP4Y2I1_9MICO</name>
<evidence type="ECO:0000313" key="4">
    <source>
        <dbReference type="Proteomes" id="UP001499938"/>
    </source>
</evidence>
<sequence>MLDSTGTPAPSSPVAQLSTNPFTGTTTLNAGSTAGTIYLTYLIDDGVYTYGDQSGPATTNGDLSGTAVVPVTVNYRPFAGTIAVTDSLTGYVGDPALTISESLTAVASDLTGLQVDRHVTWQAQELPSTGIQMVDNKITFTARGTFHVRAVVDGVYSPWVAVTALPKCRLASLAITDPVKVLKVTLTKGGSATVDLTQLPLVAKDQYGDPVDLASSTWVPTGTGLSVQGTTLTITAPGSYSLSLTSDAIRSNSLPVRATLVKRQLRFNTAGGTEVAPVTVPDGKIVWHGTYTTTRLGYTFTGWYADASLTTRVRSVVMTADATVYAGWR</sequence>
<dbReference type="Gene3D" id="2.60.40.4270">
    <property type="entry name" value="Listeria-Bacteroides repeat domain"/>
    <property type="match status" value="1"/>
</dbReference>
<feature type="region of interest" description="Disordered" evidence="2">
    <location>
        <begin position="1"/>
        <end position="21"/>
    </location>
</feature>
<dbReference type="RefSeq" id="WP_344086367.1">
    <property type="nucleotide sequence ID" value="NZ_BAAAPO010000042.1"/>
</dbReference>
<keyword evidence="4" id="KW-1185">Reference proteome</keyword>
<proteinExistence type="predicted"/>
<organism evidence="3 4">
    <name type="scientific">Nostocoides veronense</name>
    <dbReference type="NCBI Taxonomy" id="330836"/>
    <lineage>
        <taxon>Bacteria</taxon>
        <taxon>Bacillati</taxon>
        <taxon>Actinomycetota</taxon>
        <taxon>Actinomycetes</taxon>
        <taxon>Micrococcales</taxon>
        <taxon>Intrasporangiaceae</taxon>
        <taxon>Nostocoides</taxon>
    </lineage>
</organism>
<reference evidence="4" key="1">
    <citation type="journal article" date="2019" name="Int. J. Syst. Evol. Microbiol.">
        <title>The Global Catalogue of Microorganisms (GCM) 10K type strain sequencing project: providing services to taxonomists for standard genome sequencing and annotation.</title>
        <authorList>
            <consortium name="The Broad Institute Genomics Platform"/>
            <consortium name="The Broad Institute Genome Sequencing Center for Infectious Disease"/>
            <person name="Wu L."/>
            <person name="Ma J."/>
        </authorList>
    </citation>
    <scope>NUCLEOTIDE SEQUENCE [LARGE SCALE GENOMIC DNA]</scope>
    <source>
        <strain evidence="4">JCM 15592</strain>
    </source>
</reference>
<dbReference type="Proteomes" id="UP001499938">
    <property type="component" value="Unassembled WGS sequence"/>
</dbReference>
<dbReference type="Pfam" id="PF09479">
    <property type="entry name" value="Flg_new"/>
    <property type="match status" value="1"/>
</dbReference>
<evidence type="ECO:0000256" key="2">
    <source>
        <dbReference type="SAM" id="MobiDB-lite"/>
    </source>
</evidence>